<evidence type="ECO:0000313" key="1">
    <source>
        <dbReference type="EMBL" id="BAC82973.1"/>
    </source>
</evidence>
<organism evidence="1 3">
    <name type="scientific">Oryza sativa subsp. japonica</name>
    <name type="common">Rice</name>
    <dbReference type="NCBI Taxonomy" id="39947"/>
    <lineage>
        <taxon>Eukaryota</taxon>
        <taxon>Viridiplantae</taxon>
        <taxon>Streptophyta</taxon>
        <taxon>Embryophyta</taxon>
        <taxon>Tracheophyta</taxon>
        <taxon>Spermatophyta</taxon>
        <taxon>Magnoliopsida</taxon>
        <taxon>Liliopsida</taxon>
        <taxon>Poales</taxon>
        <taxon>Poaceae</taxon>
        <taxon>BOP clade</taxon>
        <taxon>Oryzoideae</taxon>
        <taxon>Oryzeae</taxon>
        <taxon>Oryzinae</taxon>
        <taxon>Oryza</taxon>
        <taxon>Oryza sativa</taxon>
    </lineage>
</organism>
<dbReference type="AlphaFoldDB" id="Q6ZLJ4"/>
<accession>Q6ZLJ4</accession>
<reference evidence="3" key="4">
    <citation type="journal article" date="2008" name="Nucleic Acids Res.">
        <title>The rice annotation project database (RAP-DB): 2008 update.</title>
        <authorList>
            <consortium name="The rice annotation project (RAP)"/>
        </authorList>
    </citation>
    <scope>GENOME REANNOTATION</scope>
    <source>
        <strain evidence="3">cv. Nipponbare</strain>
    </source>
</reference>
<proteinExistence type="predicted"/>
<dbReference type="EMBL" id="AP005098">
    <property type="protein sequence ID" value="BAD30813.1"/>
    <property type="molecule type" value="Genomic_DNA"/>
</dbReference>
<dbReference type="EMBL" id="AP003748">
    <property type="protein sequence ID" value="BAC82973.1"/>
    <property type="molecule type" value="Genomic_DNA"/>
</dbReference>
<protein>
    <submittedName>
        <fullName evidence="1">Uncharacterized protein</fullName>
    </submittedName>
</protein>
<sequence>MMREAVSLAEQLWPYCRRPARSEATLAPCFSNIARGRTYQPAGELHATFDAVHIASCMDAKTYQMPEKKSHERWIAKPSSMGVDSTSAVSRVFLNVASYLR</sequence>
<reference evidence="1" key="1">
    <citation type="submission" date="2001-06" db="EMBL/GenBank/DDBJ databases">
        <title>Oryza sativa nipponbare(GA3) genomic DNA, chromosome 7, BAC clone:OJ1136_A05.</title>
        <authorList>
            <person name="Sasaki T."/>
            <person name="Matsumoto T."/>
            <person name="Yamamoto K."/>
        </authorList>
    </citation>
    <scope>NUCLEOTIDE SEQUENCE</scope>
</reference>
<gene>
    <name evidence="1" type="ORF">OJ1136_A05.29</name>
    <name evidence="2" type="ORF">OSJNBa0008C11.3</name>
</gene>
<evidence type="ECO:0000313" key="3">
    <source>
        <dbReference type="Proteomes" id="UP000000763"/>
    </source>
</evidence>
<evidence type="ECO:0000313" key="2">
    <source>
        <dbReference type="EMBL" id="BAD30813.1"/>
    </source>
</evidence>
<name>Q6ZLJ4_ORYSJ</name>
<dbReference type="Proteomes" id="UP000000763">
    <property type="component" value="Chromosome 7"/>
</dbReference>
<reference evidence="3" key="3">
    <citation type="journal article" date="2005" name="Nature">
        <title>The map-based sequence of the rice genome.</title>
        <authorList>
            <consortium name="International rice genome sequencing project (IRGSP)"/>
            <person name="Matsumoto T."/>
            <person name="Wu J."/>
            <person name="Kanamori H."/>
            <person name="Katayose Y."/>
            <person name="Fujisawa M."/>
            <person name="Namiki N."/>
            <person name="Mizuno H."/>
            <person name="Yamamoto K."/>
            <person name="Antonio B.A."/>
            <person name="Baba T."/>
            <person name="Sakata K."/>
            <person name="Nagamura Y."/>
            <person name="Aoki H."/>
            <person name="Arikawa K."/>
            <person name="Arita K."/>
            <person name="Bito T."/>
            <person name="Chiden Y."/>
            <person name="Fujitsuka N."/>
            <person name="Fukunaka R."/>
            <person name="Hamada M."/>
            <person name="Harada C."/>
            <person name="Hayashi A."/>
            <person name="Hijishita S."/>
            <person name="Honda M."/>
            <person name="Hosokawa S."/>
            <person name="Ichikawa Y."/>
            <person name="Idonuma A."/>
            <person name="Iijima M."/>
            <person name="Ikeda M."/>
            <person name="Ikeno M."/>
            <person name="Ito K."/>
            <person name="Ito S."/>
            <person name="Ito T."/>
            <person name="Ito Y."/>
            <person name="Ito Y."/>
            <person name="Iwabuchi A."/>
            <person name="Kamiya K."/>
            <person name="Karasawa W."/>
            <person name="Kurita K."/>
            <person name="Katagiri S."/>
            <person name="Kikuta A."/>
            <person name="Kobayashi H."/>
            <person name="Kobayashi N."/>
            <person name="Machita K."/>
            <person name="Maehara T."/>
            <person name="Masukawa M."/>
            <person name="Mizubayashi T."/>
            <person name="Mukai Y."/>
            <person name="Nagasaki H."/>
            <person name="Nagata Y."/>
            <person name="Naito S."/>
            <person name="Nakashima M."/>
            <person name="Nakama Y."/>
            <person name="Nakamichi Y."/>
            <person name="Nakamura M."/>
            <person name="Meguro A."/>
            <person name="Negishi M."/>
            <person name="Ohta I."/>
            <person name="Ohta T."/>
            <person name="Okamoto M."/>
            <person name="Ono N."/>
            <person name="Saji S."/>
            <person name="Sakaguchi M."/>
            <person name="Sakai K."/>
            <person name="Shibata M."/>
            <person name="Shimokawa T."/>
            <person name="Song J."/>
            <person name="Takazaki Y."/>
            <person name="Terasawa K."/>
            <person name="Tsugane M."/>
            <person name="Tsuji K."/>
            <person name="Ueda S."/>
            <person name="Waki K."/>
            <person name="Yamagata H."/>
            <person name="Yamamoto M."/>
            <person name="Yamamoto S."/>
            <person name="Yamane H."/>
            <person name="Yoshiki S."/>
            <person name="Yoshihara R."/>
            <person name="Yukawa K."/>
            <person name="Zhong H."/>
            <person name="Yano M."/>
            <person name="Yuan Q."/>
            <person name="Ouyang S."/>
            <person name="Liu J."/>
            <person name="Jones K.M."/>
            <person name="Gansberger K."/>
            <person name="Moffat K."/>
            <person name="Hill J."/>
            <person name="Bera J."/>
            <person name="Fadrosh D."/>
            <person name="Jin S."/>
            <person name="Johri S."/>
            <person name="Kim M."/>
            <person name="Overton L."/>
            <person name="Reardon M."/>
            <person name="Tsitrin T."/>
            <person name="Vuong H."/>
            <person name="Weaver B."/>
            <person name="Ciecko A."/>
            <person name="Tallon L."/>
            <person name="Jackson J."/>
            <person name="Pai G."/>
            <person name="Aken S.V."/>
            <person name="Utterback T."/>
            <person name="Reidmuller S."/>
            <person name="Feldblyum T."/>
            <person name="Hsiao J."/>
            <person name="Zismann V."/>
            <person name="Iobst S."/>
            <person name="de Vazeille A.R."/>
            <person name="Buell C.R."/>
            <person name="Ying K."/>
            <person name="Li Y."/>
            <person name="Lu T."/>
            <person name="Huang Y."/>
            <person name="Zhao Q."/>
            <person name="Feng Q."/>
            <person name="Zhang L."/>
            <person name="Zhu J."/>
            <person name="Weng Q."/>
            <person name="Mu J."/>
            <person name="Lu Y."/>
            <person name="Fan D."/>
            <person name="Liu Y."/>
            <person name="Guan J."/>
            <person name="Zhang Y."/>
            <person name="Yu S."/>
            <person name="Liu X."/>
            <person name="Zhang Y."/>
            <person name="Hong G."/>
            <person name="Han B."/>
            <person name="Choisne N."/>
            <person name="Demange N."/>
            <person name="Orjeda G."/>
            <person name="Samain S."/>
            <person name="Cattolico L."/>
            <person name="Pelletier E."/>
            <person name="Couloux A."/>
            <person name="Segurens B."/>
            <person name="Wincker P."/>
            <person name="D'Hont A."/>
            <person name="Scarpelli C."/>
            <person name="Weissenbach J."/>
            <person name="Salanoubat M."/>
            <person name="Quetier F."/>
            <person name="Yu Y."/>
            <person name="Kim H.R."/>
            <person name="Rambo T."/>
            <person name="Currie J."/>
            <person name="Collura K."/>
            <person name="Luo M."/>
            <person name="Yang T."/>
            <person name="Ammiraju J.S.S."/>
            <person name="Engler F."/>
            <person name="Soderlund C."/>
            <person name="Wing R.A."/>
            <person name="Palmer L.E."/>
            <person name="de la Bastide M."/>
            <person name="Spiegel L."/>
            <person name="Nascimento L."/>
            <person name="Zutavern T."/>
            <person name="O'Shaughnessy A."/>
            <person name="Dike S."/>
            <person name="Dedhia N."/>
            <person name="Preston R."/>
            <person name="Balija V."/>
            <person name="McCombie W.R."/>
            <person name="Chow T."/>
            <person name="Chen H."/>
            <person name="Chung M."/>
            <person name="Chen C."/>
            <person name="Shaw J."/>
            <person name="Wu H."/>
            <person name="Hsiao K."/>
            <person name="Chao Y."/>
            <person name="Chu M."/>
            <person name="Cheng C."/>
            <person name="Hour A."/>
            <person name="Lee P."/>
            <person name="Lin S."/>
            <person name="Lin Y."/>
            <person name="Liou J."/>
            <person name="Liu S."/>
            <person name="Hsing Y."/>
            <person name="Raghuvanshi S."/>
            <person name="Mohanty A."/>
            <person name="Bharti A.K."/>
            <person name="Gaur A."/>
            <person name="Gupta V."/>
            <person name="Kumar D."/>
            <person name="Ravi V."/>
            <person name="Vij S."/>
            <person name="Kapur A."/>
            <person name="Khurana P."/>
            <person name="Khurana P."/>
            <person name="Khurana J.P."/>
            <person name="Tyagi A.K."/>
            <person name="Gaikwad K."/>
            <person name="Singh A."/>
            <person name="Dalal V."/>
            <person name="Srivastava S."/>
            <person name="Dixit A."/>
            <person name="Pal A.K."/>
            <person name="Ghazi I.A."/>
            <person name="Yadav M."/>
            <person name="Pandit A."/>
            <person name="Bhargava A."/>
            <person name="Sureshbabu K."/>
            <person name="Batra K."/>
            <person name="Sharma T.R."/>
            <person name="Mohapatra T."/>
            <person name="Singh N.K."/>
            <person name="Messing J."/>
            <person name="Nelson A.B."/>
            <person name="Fuks G."/>
            <person name="Kavchok S."/>
            <person name="Keizer G."/>
            <person name="Linton E."/>
            <person name="Llaca V."/>
            <person name="Song R."/>
            <person name="Tanyolac B."/>
            <person name="Young S."/>
            <person name="Ho-Il K."/>
            <person name="Hahn J.H."/>
            <person name="Sangsakoo G."/>
            <person name="Vanavichit A."/>
            <person name="de Mattos Luiz.A.T."/>
            <person name="Zimmer P.D."/>
            <person name="Malone G."/>
            <person name="Dellagostin O."/>
            <person name="de Oliveira A.C."/>
            <person name="Bevan M."/>
            <person name="Bancroft I."/>
            <person name="Minx P."/>
            <person name="Cordum H."/>
            <person name="Wilson R."/>
            <person name="Cheng Z."/>
            <person name="Jin W."/>
            <person name="Jiang J."/>
            <person name="Leong S.A."/>
            <person name="Iwama H."/>
            <person name="Gojobori T."/>
            <person name="Itoh T."/>
            <person name="Niimura Y."/>
            <person name="Fujii Y."/>
            <person name="Habara T."/>
            <person name="Sakai H."/>
            <person name="Sato Y."/>
            <person name="Wilson G."/>
            <person name="Kumar K."/>
            <person name="McCouch S."/>
            <person name="Juretic N."/>
            <person name="Hoen D."/>
            <person name="Wright S."/>
            <person name="Bruskiewich R."/>
            <person name="Bureau T."/>
            <person name="Miyao A."/>
            <person name="Hirochika H."/>
            <person name="Nishikawa T."/>
            <person name="Kadowaki K."/>
            <person name="Sugiura M."/>
            <person name="Burr B."/>
            <person name="Sasaki T."/>
        </authorList>
    </citation>
    <scope>NUCLEOTIDE SEQUENCE [LARGE SCALE GENOMIC DNA]</scope>
    <source>
        <strain evidence="3">cv. Nipponbare</strain>
    </source>
</reference>
<reference evidence="2" key="2">
    <citation type="submission" date="2002-04" db="EMBL/GenBank/DDBJ databases">
        <title>Oryza sativa nipponbare(GA3) genomic DNA, chromosome 7, BAC clone:OSJNBa0008C11.</title>
        <authorList>
            <person name="Sasaki T."/>
            <person name="Matsumoto T."/>
            <person name="Katayose Y."/>
        </authorList>
    </citation>
    <scope>NUCLEOTIDE SEQUENCE</scope>
</reference>